<evidence type="ECO:0000313" key="5">
    <source>
        <dbReference type="Proteomes" id="UP000476176"/>
    </source>
</evidence>
<feature type="compositionally biased region" description="Basic residues" evidence="1">
    <location>
        <begin position="12"/>
        <end position="37"/>
    </location>
</feature>
<dbReference type="EMBL" id="QXGC01000274">
    <property type="protein sequence ID" value="KAE9242213.1"/>
    <property type="molecule type" value="Genomic_DNA"/>
</dbReference>
<accession>A0A6G0PC90</accession>
<feature type="domain" description="Transposase putative helix-turn-helix" evidence="2">
    <location>
        <begin position="122"/>
        <end position="151"/>
    </location>
</feature>
<proteinExistence type="predicted"/>
<dbReference type="AlphaFoldDB" id="A0A6G0PC90"/>
<dbReference type="Proteomes" id="UP000488956">
    <property type="component" value="Unassembled WGS sequence"/>
</dbReference>
<evidence type="ECO:0000256" key="1">
    <source>
        <dbReference type="SAM" id="MobiDB-lite"/>
    </source>
</evidence>
<feature type="region of interest" description="Disordered" evidence="1">
    <location>
        <begin position="1"/>
        <end position="49"/>
    </location>
</feature>
<organism evidence="4 5">
    <name type="scientific">Phytophthora fragariae</name>
    <dbReference type="NCBI Taxonomy" id="53985"/>
    <lineage>
        <taxon>Eukaryota</taxon>
        <taxon>Sar</taxon>
        <taxon>Stramenopiles</taxon>
        <taxon>Oomycota</taxon>
        <taxon>Peronosporomycetes</taxon>
        <taxon>Peronosporales</taxon>
        <taxon>Peronosporaceae</taxon>
        <taxon>Phytophthora</taxon>
    </lineage>
</organism>
<feature type="compositionally biased region" description="Polar residues" evidence="1">
    <location>
        <begin position="96"/>
        <end position="111"/>
    </location>
</feature>
<name>A0A6G0PC90_9STRA</name>
<sequence>MPPRSTLVAVVKPRRRRAIKRTKAKLRKRKRKRKLRKEPRGEVTAAKRSSVPAHQELVAPLLTCMAQVRNFSNSTVPDWKTPALMHEVQKRKELQQADTGSKTKAASTTVTDEVGPEGINSTFKVRLIPTKEQRYLIELMFSANRAAYNRFVFLSRDDLAACMPMKELRSKYRPIFIKGTMPSYLGRRKRLTEFKTAHKEVFESAYFDAMTAVRASRTQFFRMRSEGKKTTFPVLGFRSVRARSSAITFATTKVAGFSLIEDSTTPGFTQEHSGLTSARASA</sequence>
<dbReference type="InterPro" id="IPR021027">
    <property type="entry name" value="Transposase_put_HTH"/>
</dbReference>
<evidence type="ECO:0000259" key="2">
    <source>
        <dbReference type="Pfam" id="PF12323"/>
    </source>
</evidence>
<protein>
    <recommendedName>
        <fullName evidence="2">Transposase putative helix-turn-helix domain-containing protein</fullName>
    </recommendedName>
</protein>
<evidence type="ECO:0000313" key="6">
    <source>
        <dbReference type="Proteomes" id="UP000488956"/>
    </source>
</evidence>
<dbReference type="Pfam" id="PF12323">
    <property type="entry name" value="HTH_OrfB_IS605"/>
    <property type="match status" value="1"/>
</dbReference>
<dbReference type="EMBL" id="QXFX01000276">
    <property type="protein sequence ID" value="KAE9122393.1"/>
    <property type="molecule type" value="Genomic_DNA"/>
</dbReference>
<feature type="region of interest" description="Disordered" evidence="1">
    <location>
        <begin position="93"/>
        <end position="113"/>
    </location>
</feature>
<evidence type="ECO:0000313" key="4">
    <source>
        <dbReference type="EMBL" id="KAE9242213.1"/>
    </source>
</evidence>
<gene>
    <name evidence="4" type="ORF">PF004_g6713</name>
    <name evidence="3" type="ORF">PF010_g6744</name>
</gene>
<comment type="caution">
    <text evidence="4">The sequence shown here is derived from an EMBL/GenBank/DDBJ whole genome shotgun (WGS) entry which is preliminary data.</text>
</comment>
<evidence type="ECO:0000313" key="3">
    <source>
        <dbReference type="EMBL" id="KAE9122393.1"/>
    </source>
</evidence>
<reference evidence="5 6" key="1">
    <citation type="submission" date="2018-09" db="EMBL/GenBank/DDBJ databases">
        <title>Genomic investigation of the strawberry pathogen Phytophthora fragariae indicates pathogenicity is determined by transcriptional variation in three key races.</title>
        <authorList>
            <person name="Adams T.M."/>
            <person name="Armitage A.D."/>
            <person name="Sobczyk M.K."/>
            <person name="Bates H.J."/>
            <person name="Dunwell J.M."/>
            <person name="Nellist C.F."/>
            <person name="Harrison R.J."/>
        </authorList>
    </citation>
    <scope>NUCLEOTIDE SEQUENCE [LARGE SCALE GENOMIC DNA]</scope>
    <source>
        <strain evidence="4 5">BC-23</strain>
        <strain evidence="3 6">ONT-3</strain>
    </source>
</reference>
<dbReference type="Proteomes" id="UP000476176">
    <property type="component" value="Unassembled WGS sequence"/>
</dbReference>